<keyword evidence="3" id="KW-1185">Reference proteome</keyword>
<dbReference type="InterPro" id="IPR050923">
    <property type="entry name" value="Cell_Proc_Reg/RNA_Proc"/>
</dbReference>
<sequence length="233" mass="26347">MGYIRVYCGNELKTQLELGEERITLGRVDDNTIVLPDPGVSRVHAAIEYQDGDYYVVDLESQNGVFLNNEKVNREKLKYWDEIQIHNFVIKFMAKAGIGATNDQDLDASQSVASDKTEFYNLTDKTELDKLRQKTKQCYVTYKTASGEPQKLLIQKPRTIIGGGKNADIKTSGWFAPAIAATIERQGSSYELVPHKRGNAIFQNKQVVDPVKLIDGSGFIVRDIEFEFFNRLD</sequence>
<protein>
    <recommendedName>
        <fullName evidence="1">FHA domain-containing protein</fullName>
    </recommendedName>
</protein>
<dbReference type="Pfam" id="PF00498">
    <property type="entry name" value="FHA"/>
    <property type="match status" value="1"/>
</dbReference>
<gene>
    <name evidence="2" type="ORF">GCM10008090_15520</name>
</gene>
<reference evidence="2" key="1">
    <citation type="journal article" date="2014" name="Int. J. Syst. Evol. Microbiol.">
        <title>Complete genome sequence of Corynebacterium casei LMG S-19264T (=DSM 44701T), isolated from a smear-ripened cheese.</title>
        <authorList>
            <consortium name="US DOE Joint Genome Institute (JGI-PGF)"/>
            <person name="Walter F."/>
            <person name="Albersmeier A."/>
            <person name="Kalinowski J."/>
            <person name="Ruckert C."/>
        </authorList>
    </citation>
    <scope>NUCLEOTIDE SEQUENCE</scope>
    <source>
        <strain evidence="2">KCTC 12711</strain>
    </source>
</reference>
<dbReference type="Proteomes" id="UP000614811">
    <property type="component" value="Unassembled WGS sequence"/>
</dbReference>
<dbReference type="AlphaFoldDB" id="A0A918VLR4"/>
<dbReference type="EMBL" id="BMXA01000002">
    <property type="protein sequence ID" value="GHA06746.1"/>
    <property type="molecule type" value="Genomic_DNA"/>
</dbReference>
<name>A0A918VLR4_9GAMM</name>
<evidence type="ECO:0000313" key="3">
    <source>
        <dbReference type="Proteomes" id="UP000614811"/>
    </source>
</evidence>
<dbReference type="RefSeq" id="WP_189399561.1">
    <property type="nucleotide sequence ID" value="NZ_BMXA01000002.1"/>
</dbReference>
<accession>A0A918VLR4</accession>
<comment type="caution">
    <text evidence="2">The sequence shown here is derived from an EMBL/GenBank/DDBJ whole genome shotgun (WGS) entry which is preliminary data.</text>
</comment>
<feature type="domain" description="FHA" evidence="1">
    <location>
        <begin position="23"/>
        <end position="72"/>
    </location>
</feature>
<dbReference type="PANTHER" id="PTHR23308">
    <property type="entry name" value="NUCLEAR INHIBITOR OF PROTEIN PHOSPHATASE-1"/>
    <property type="match status" value="1"/>
</dbReference>
<dbReference type="InterPro" id="IPR000253">
    <property type="entry name" value="FHA_dom"/>
</dbReference>
<dbReference type="SMART" id="SM00240">
    <property type="entry name" value="FHA"/>
    <property type="match status" value="1"/>
</dbReference>
<dbReference type="SUPFAM" id="SSF49879">
    <property type="entry name" value="SMAD/FHA domain"/>
    <property type="match status" value="2"/>
</dbReference>
<dbReference type="InterPro" id="IPR008984">
    <property type="entry name" value="SMAD_FHA_dom_sf"/>
</dbReference>
<dbReference type="PROSITE" id="PS50006">
    <property type="entry name" value="FHA_DOMAIN"/>
    <property type="match status" value="1"/>
</dbReference>
<dbReference type="Gene3D" id="2.60.200.20">
    <property type="match status" value="1"/>
</dbReference>
<organism evidence="2 3">
    <name type="scientific">Arenicella chitinivorans</name>
    <dbReference type="NCBI Taxonomy" id="1329800"/>
    <lineage>
        <taxon>Bacteria</taxon>
        <taxon>Pseudomonadati</taxon>
        <taxon>Pseudomonadota</taxon>
        <taxon>Gammaproteobacteria</taxon>
        <taxon>Arenicellales</taxon>
        <taxon>Arenicellaceae</taxon>
        <taxon>Arenicella</taxon>
    </lineage>
</organism>
<proteinExistence type="predicted"/>
<dbReference type="CDD" id="cd00060">
    <property type="entry name" value="FHA"/>
    <property type="match status" value="1"/>
</dbReference>
<evidence type="ECO:0000259" key="1">
    <source>
        <dbReference type="PROSITE" id="PS50006"/>
    </source>
</evidence>
<reference evidence="2" key="2">
    <citation type="submission" date="2020-09" db="EMBL/GenBank/DDBJ databases">
        <authorList>
            <person name="Sun Q."/>
            <person name="Kim S."/>
        </authorList>
    </citation>
    <scope>NUCLEOTIDE SEQUENCE</scope>
    <source>
        <strain evidence="2">KCTC 12711</strain>
    </source>
</reference>
<evidence type="ECO:0000313" key="2">
    <source>
        <dbReference type="EMBL" id="GHA06746.1"/>
    </source>
</evidence>